<dbReference type="AlphaFoldDB" id="A0A6H1UAI1"/>
<protein>
    <submittedName>
        <fullName evidence="4">HD domain-containing protein</fullName>
    </submittedName>
</protein>
<keyword evidence="5" id="KW-1185">Reference proteome</keyword>
<dbReference type="KEGG" id="fes:HER31_03690"/>
<dbReference type="GO" id="GO:0046872">
    <property type="term" value="F:metal ion binding"/>
    <property type="evidence" value="ECO:0007669"/>
    <property type="project" value="UniProtKB-KW"/>
</dbReference>
<dbReference type="GO" id="GO:0005737">
    <property type="term" value="C:cytoplasm"/>
    <property type="evidence" value="ECO:0007669"/>
    <property type="project" value="TreeGrafter"/>
</dbReference>
<dbReference type="InterPro" id="IPR006674">
    <property type="entry name" value="HD_domain"/>
</dbReference>
<keyword evidence="1" id="KW-0479">Metal-binding</keyword>
<evidence type="ECO:0000256" key="1">
    <source>
        <dbReference type="ARBA" id="ARBA00022723"/>
    </source>
</evidence>
<dbReference type="PANTHER" id="PTHR11845">
    <property type="entry name" value="5'-DEOXYNUCLEOTIDASE HDDC2"/>
    <property type="match status" value="1"/>
</dbReference>
<dbReference type="Pfam" id="PF13023">
    <property type="entry name" value="HD_3"/>
    <property type="match status" value="1"/>
</dbReference>
<accession>A0A6H1UAI1</accession>
<dbReference type="RefSeq" id="WP_168659327.1">
    <property type="nucleotide sequence ID" value="NZ_CP051180.1"/>
</dbReference>
<dbReference type="EMBL" id="CP051180">
    <property type="protein sequence ID" value="QIZ76067.1"/>
    <property type="molecule type" value="Genomic_DNA"/>
</dbReference>
<organism evidence="4 5">
    <name type="scientific">Ferrimonas lipolytica</name>
    <dbReference type="NCBI Taxonomy" id="2724191"/>
    <lineage>
        <taxon>Bacteria</taxon>
        <taxon>Pseudomonadati</taxon>
        <taxon>Pseudomonadota</taxon>
        <taxon>Gammaproteobacteria</taxon>
        <taxon>Alteromonadales</taxon>
        <taxon>Ferrimonadaceae</taxon>
        <taxon>Ferrimonas</taxon>
    </lineage>
</organism>
<evidence type="ECO:0000313" key="5">
    <source>
        <dbReference type="Proteomes" id="UP000501602"/>
    </source>
</evidence>
<evidence type="ECO:0000259" key="3">
    <source>
        <dbReference type="Pfam" id="PF13023"/>
    </source>
</evidence>
<feature type="domain" description="HD" evidence="3">
    <location>
        <begin position="14"/>
        <end position="178"/>
    </location>
</feature>
<name>A0A6H1UAI1_9GAMM</name>
<proteinExistence type="predicted"/>
<reference evidence="4 5" key="1">
    <citation type="submission" date="2020-04" db="EMBL/GenBank/DDBJ databases">
        <title>Ferrimonas sp. S7 isolated from sea water.</title>
        <authorList>
            <person name="Bae S.S."/>
            <person name="Baek K."/>
        </authorList>
    </citation>
    <scope>NUCLEOTIDE SEQUENCE [LARGE SCALE GENOMIC DNA]</scope>
    <source>
        <strain evidence="4 5">S7</strain>
    </source>
</reference>
<dbReference type="Proteomes" id="UP000501602">
    <property type="component" value="Chromosome"/>
</dbReference>
<dbReference type="PANTHER" id="PTHR11845:SF13">
    <property type="entry name" value="5'-DEOXYNUCLEOTIDASE HDDC2"/>
    <property type="match status" value="1"/>
</dbReference>
<evidence type="ECO:0000256" key="2">
    <source>
        <dbReference type="ARBA" id="ARBA00022801"/>
    </source>
</evidence>
<gene>
    <name evidence="4" type="ORF">HER31_03690</name>
</gene>
<keyword evidence="2" id="KW-0378">Hydrolase</keyword>
<dbReference type="InterPro" id="IPR039356">
    <property type="entry name" value="YfbR/HDDC2"/>
</dbReference>
<dbReference type="GO" id="GO:0002953">
    <property type="term" value="F:5'-deoxynucleotidase activity"/>
    <property type="evidence" value="ECO:0007669"/>
    <property type="project" value="InterPro"/>
</dbReference>
<dbReference type="SUPFAM" id="SSF109604">
    <property type="entry name" value="HD-domain/PDEase-like"/>
    <property type="match status" value="1"/>
</dbReference>
<evidence type="ECO:0000313" key="4">
    <source>
        <dbReference type="EMBL" id="QIZ76067.1"/>
    </source>
</evidence>
<sequence length="197" mass="22382">MTQFAQQIAFLQEIEKLKAVYRQTTVLADNDRSENSAEHSWHIALVAHVLRPYANGEVQIERVIMMLLIHDIVEVDAGDTFAFADDVDMDAQSQQELLAAKRIFGLLPAEQGQPLIELWHEFELAESADAEFAKAMDRILPLMQNMANDGGSWARHTVSKSKVLERNRYLQESAPRLWQYACEQIDIAVANGWLTDN</sequence>
<dbReference type="Gene3D" id="1.10.3210.10">
    <property type="entry name" value="Hypothetical protein af1432"/>
    <property type="match status" value="1"/>
</dbReference>